<dbReference type="InterPro" id="IPR002052">
    <property type="entry name" value="DNA_methylase_N6_adenine_CS"/>
</dbReference>
<sequence length="259" mass="29845">MQLNQIYQGDCLEILNDINKIEKETIQLIFADPPYNLSGNGLKTTGSKTGGDWSMVNEDWDKMDETEFIHFTNDWVKACKNILKPNGSIFIACSYHNLGESMMSLKANGFEVKNIITWNKTNAMPNVTRRVLTHSTEFVIWAVKGKGWIFNYDVLKELNPDKQQNGTNKQMKDVWNLPLVQGKERIRDEQTNKAVHPTQKPEEMLKRIILGFSNEGDVILDPFAGSGTTPFVAKKYNRKYIAIEREEKYFYAINKRLKL</sequence>
<dbReference type="InterPro" id="IPR001091">
    <property type="entry name" value="RM_Methyltransferase"/>
</dbReference>
<evidence type="ECO:0000259" key="4">
    <source>
        <dbReference type="Pfam" id="PF01555"/>
    </source>
</evidence>
<dbReference type="InterPro" id="IPR029063">
    <property type="entry name" value="SAM-dependent_MTases_sf"/>
</dbReference>
<dbReference type="Gene3D" id="3.40.50.150">
    <property type="entry name" value="Vaccinia Virus protein VP39"/>
    <property type="match status" value="1"/>
</dbReference>
<dbReference type="GO" id="GO:0009007">
    <property type="term" value="F:site-specific DNA-methyltransferase (adenine-specific) activity"/>
    <property type="evidence" value="ECO:0007669"/>
    <property type="project" value="UniProtKB-EC"/>
</dbReference>
<dbReference type="GO" id="GO:0032259">
    <property type="term" value="P:methylation"/>
    <property type="evidence" value="ECO:0007669"/>
    <property type="project" value="UniProtKB-KW"/>
</dbReference>
<protein>
    <submittedName>
        <fullName evidence="5">DNA methylase N-4/N-6 domain protein</fullName>
        <ecNumber evidence="5">2.1.1.72</ecNumber>
    </submittedName>
</protein>
<dbReference type="GO" id="GO:0003677">
    <property type="term" value="F:DNA binding"/>
    <property type="evidence" value="ECO:0007669"/>
    <property type="project" value="InterPro"/>
</dbReference>
<keyword evidence="3 5" id="KW-0808">Transferase</keyword>
<evidence type="ECO:0000256" key="3">
    <source>
        <dbReference type="ARBA" id="ARBA00022679"/>
    </source>
</evidence>
<dbReference type="SUPFAM" id="SSF53335">
    <property type="entry name" value="S-adenosyl-L-methionine-dependent methyltransferases"/>
    <property type="match status" value="1"/>
</dbReference>
<dbReference type="Pfam" id="PF01555">
    <property type="entry name" value="N6_N4_Mtase"/>
    <property type="match status" value="1"/>
</dbReference>
<evidence type="ECO:0000256" key="1">
    <source>
        <dbReference type="ARBA" id="ARBA00006594"/>
    </source>
</evidence>
<dbReference type="EMBL" id="ADZX01000009">
    <property type="protein sequence ID" value="EFK97836.1"/>
    <property type="molecule type" value="Genomic_DNA"/>
</dbReference>
<dbReference type="PANTHER" id="PTHR13370">
    <property type="entry name" value="RNA METHYLASE-RELATED"/>
    <property type="match status" value="1"/>
</dbReference>
<organism evidence="5">
    <name type="scientific">sediment metagenome</name>
    <dbReference type="NCBI Taxonomy" id="749907"/>
    <lineage>
        <taxon>unclassified sequences</taxon>
        <taxon>metagenomes</taxon>
        <taxon>ecological metagenomes</taxon>
    </lineage>
</organism>
<dbReference type="EC" id="2.1.1.72" evidence="5"/>
<dbReference type="GO" id="GO:0008170">
    <property type="term" value="F:N-methyltransferase activity"/>
    <property type="evidence" value="ECO:0007669"/>
    <property type="project" value="InterPro"/>
</dbReference>
<name>D9PF42_9ZZZZ</name>
<dbReference type="GO" id="GO:0005737">
    <property type="term" value="C:cytoplasm"/>
    <property type="evidence" value="ECO:0007669"/>
    <property type="project" value="TreeGrafter"/>
</dbReference>
<gene>
    <name evidence="5" type="primary">ccrM</name>
    <name evidence="5" type="ORF">LDC_0120</name>
</gene>
<dbReference type="InterPro" id="IPR002941">
    <property type="entry name" value="DNA_methylase_N4/N6"/>
</dbReference>
<dbReference type="PROSITE" id="PS00092">
    <property type="entry name" value="N6_MTASE"/>
    <property type="match status" value="1"/>
</dbReference>
<proteinExistence type="inferred from homology"/>
<keyword evidence="2 5" id="KW-0489">Methyltransferase</keyword>
<reference evidence="5" key="2">
    <citation type="journal article" date="2011" name="Microb. Ecol.">
        <title>Taxonomic and Functional Metagenomic Profiling of the Microbial Community in the Anoxic Sediment of a Sub-saline Shallow Lake (Laguna de Carrizo, Central Spain).</title>
        <authorList>
            <person name="Ferrer M."/>
            <person name="Guazzaroni M.E."/>
            <person name="Richter M."/>
            <person name="Garcia-Salamanca A."/>
            <person name="Yarza P."/>
            <person name="Suarez-Suarez A."/>
            <person name="Solano J."/>
            <person name="Alcaide M."/>
            <person name="van Dillewijn P."/>
            <person name="Molina-Henares M.A."/>
            <person name="Lopez-Cortes N."/>
            <person name="Al-Ramahi Y."/>
            <person name="Guerrero C."/>
            <person name="Acosta A."/>
            <person name="de Eugenio L.I."/>
            <person name="Martinez V."/>
            <person name="Marques S."/>
            <person name="Rojo F."/>
            <person name="Santero E."/>
            <person name="Genilloud O."/>
            <person name="Perez-Perez J."/>
            <person name="Rossello-Mora R."/>
            <person name="Ramos J.L."/>
        </authorList>
    </citation>
    <scope>NUCLEOTIDE SEQUENCE</scope>
</reference>
<reference evidence="5" key="1">
    <citation type="submission" date="2010-07" db="EMBL/GenBank/DDBJ databases">
        <authorList>
            <consortium name="CONSOLIDER consortium CSD2007-00005"/>
            <person name="Guazzaroni M.-E."/>
            <person name="Richter M."/>
            <person name="Garcia-Salamanca A."/>
            <person name="Yarza P."/>
            <person name="Ferrer M."/>
        </authorList>
    </citation>
    <scope>NUCLEOTIDE SEQUENCE</scope>
</reference>
<comment type="similarity">
    <text evidence="1">Belongs to the N(4)/N(6)-methyltransferase family.</text>
</comment>
<comment type="caution">
    <text evidence="5">The sequence shown here is derived from an EMBL/GenBank/DDBJ whole genome shotgun (WGS) entry which is preliminary data.</text>
</comment>
<feature type="domain" description="DNA methylase N-4/N-6" evidence="4">
    <location>
        <begin position="26"/>
        <end position="255"/>
    </location>
</feature>
<dbReference type="AlphaFoldDB" id="D9PF42"/>
<dbReference type="PRINTS" id="PR00508">
    <property type="entry name" value="S21N4MTFRASE"/>
</dbReference>
<evidence type="ECO:0000313" key="5">
    <source>
        <dbReference type="EMBL" id="EFK97836.1"/>
    </source>
</evidence>
<accession>D9PF42</accession>
<evidence type="ECO:0000256" key="2">
    <source>
        <dbReference type="ARBA" id="ARBA00022603"/>
    </source>
</evidence>
<dbReference type="PANTHER" id="PTHR13370:SF3">
    <property type="entry name" value="TRNA (GUANINE(10)-N2)-METHYLTRANSFERASE HOMOLOG"/>
    <property type="match status" value="1"/>
</dbReference>